<dbReference type="InterPro" id="IPR037026">
    <property type="entry name" value="Vgr_OB-fold_dom_sf"/>
</dbReference>
<dbReference type="Proteomes" id="UP000008152">
    <property type="component" value="Chromosome I"/>
</dbReference>
<sequence length="771" mass="87295">MVNDVNFTFNVSGFSSAFRVESFRVTETISSPFEMNLTVLSDDDAITFEALSRKMGVLSLFGQGVGTARQFNGSISELRYLGSGRRFSRYHITLVPHLWFLTQRQDCRIFQMQAAPDIIRQVFDDAGMSDYRFELSAQYEAKEYVLQYRENDQHFVQRLMAEHGLWYYFEHNEAGHTMVIVDSNDAIPELISSPTNASYLGPVIYHAQGGGTPDREHIFDLEQTHRTRTGIVSYGDYNYLTPKIPQGKSADEGPNFDLQRYDYLGRYTSPDLGQQRVTEWMSEYTVDSHQIEAASDIMRLTAGYSFDISQHPRSGINRDYLILTVMHTGFNPRVHEEESSDEPTTYHNQFVCLPRDVTFRAPKMASPVVDGPQTAVVVGPAGEEIYTDEYGRIKVQFHWDRYAQSDEHSSCWLRVSQSMAAPNWGAVYLPRIGHEVIVTFLEGDPDRPLVTGAVYNGLHTPPYPLPENKTRTVFRTQSHKAEGYNEMYFEDENDQEEVHFRAQKDMKTKVLNNRYRDIGNDEELKVGKNQENNILGDRKEVIDGHKTSITKQTFMEQVEEDVHVTYNANEKKQIANNQTLSIDENRQTMIGKSTSLDIEGNATLAILDSRSVDVGSDDLQSIGANLTVDVQGNTSVRSDGETTYISGEEIKVQVGYAGLILKSSGKIQLYGSSIMIDGGSESIIKGGKVAINPGKGKSRFVEAPPYESFMRYNQRIVLKDQSTGVVHANKQYKIVFEDGKEIFGKTNDKGQTSLINTKDLEASFDIYWREI</sequence>
<dbReference type="SMR" id="A7MYK4"/>
<feature type="domain" description="Gp5/Type VI secretion system Vgr C-terminal trimerisation" evidence="5">
    <location>
        <begin position="473"/>
        <end position="573"/>
    </location>
</feature>
<accession>A7MYK4</accession>
<dbReference type="Pfam" id="PF22178">
    <property type="entry name" value="Gp5_trimer_C"/>
    <property type="match status" value="1"/>
</dbReference>
<dbReference type="InterPro" id="IPR017847">
    <property type="entry name" value="T6SS_RhsGE_Vgr_subset"/>
</dbReference>
<evidence type="ECO:0000259" key="4">
    <source>
        <dbReference type="Pfam" id="PF04717"/>
    </source>
</evidence>
<dbReference type="Gene3D" id="4.10.220.110">
    <property type="match status" value="1"/>
</dbReference>
<dbReference type="Pfam" id="PF05954">
    <property type="entry name" value="Phage_GPD"/>
    <property type="match status" value="1"/>
</dbReference>
<comment type="similarity">
    <text evidence="2">Belongs to the VgrG protein family.</text>
</comment>
<dbReference type="SUPFAM" id="SSF69279">
    <property type="entry name" value="Phage tail proteins"/>
    <property type="match status" value="2"/>
</dbReference>
<gene>
    <name evidence="6" type="ordered locus">VIBHAR_01965</name>
</gene>
<reference evidence="6 7" key="1">
    <citation type="submission" date="2007-08" db="EMBL/GenBank/DDBJ databases">
        <authorList>
            <consortium name="The Vibrio harveyi Genome Sequencing Project"/>
            <person name="Bassler B."/>
            <person name="Clifton S.W."/>
            <person name="Fulton L."/>
            <person name="Delehaunty K."/>
            <person name="Fronick C."/>
            <person name="Harrison M."/>
            <person name="Markivic C."/>
            <person name="Fulton R."/>
            <person name="Tin-Wollam A.-M."/>
            <person name="Shah N."/>
            <person name="Pepin K."/>
            <person name="Nash W."/>
            <person name="Thiruvilangam P."/>
            <person name="Bhonagiri V."/>
            <person name="Waters C."/>
            <person name="Tu K.C."/>
            <person name="Irgon J."/>
            <person name="Wilson R.K."/>
        </authorList>
    </citation>
    <scope>NUCLEOTIDE SEQUENCE [LARGE SCALE GENOMIC DNA]</scope>
    <source>
        <strain evidence="7">ATCC BAA-1116 / BB120</strain>
    </source>
</reference>
<proteinExistence type="inferred from homology"/>
<feature type="domain" description="Gp5/Type VI secretion system Vgr protein OB-fold" evidence="4">
    <location>
        <begin position="388"/>
        <end position="455"/>
    </location>
</feature>
<dbReference type="InterPro" id="IPR006533">
    <property type="entry name" value="T6SS_Vgr_RhsGE"/>
</dbReference>
<comment type="subcellular location">
    <subcellularLocation>
        <location evidence="1">Secreted</location>
    </subcellularLocation>
</comment>
<dbReference type="Gene3D" id="2.30.110.50">
    <property type="match status" value="1"/>
</dbReference>
<dbReference type="EMBL" id="CP000789">
    <property type="protein sequence ID" value="ABU70930.1"/>
    <property type="molecule type" value="Genomic_DNA"/>
</dbReference>
<dbReference type="AlphaFoldDB" id="A7MYK4"/>
<evidence type="ECO:0000256" key="3">
    <source>
        <dbReference type="ARBA" id="ARBA00022525"/>
    </source>
</evidence>
<protein>
    <submittedName>
        <fullName evidence="6">Uncharacterized protein</fullName>
    </submittedName>
</protein>
<evidence type="ECO:0000256" key="2">
    <source>
        <dbReference type="ARBA" id="ARBA00005558"/>
    </source>
</evidence>
<evidence type="ECO:0000256" key="1">
    <source>
        <dbReference type="ARBA" id="ARBA00004613"/>
    </source>
</evidence>
<dbReference type="SUPFAM" id="SSF69349">
    <property type="entry name" value="Phage fibre proteins"/>
    <property type="match status" value="1"/>
</dbReference>
<keyword evidence="3" id="KW-0964">Secreted</keyword>
<dbReference type="NCBIfam" id="TIGR01646">
    <property type="entry name" value="vgr_GE"/>
    <property type="match status" value="1"/>
</dbReference>
<evidence type="ECO:0000313" key="6">
    <source>
        <dbReference type="EMBL" id="ABU70930.1"/>
    </source>
</evidence>
<dbReference type="SUPFAM" id="SSF69255">
    <property type="entry name" value="gp5 N-terminal domain-like"/>
    <property type="match status" value="1"/>
</dbReference>
<evidence type="ECO:0000259" key="5">
    <source>
        <dbReference type="Pfam" id="PF22178"/>
    </source>
</evidence>
<dbReference type="Pfam" id="PF04717">
    <property type="entry name" value="Phage_base_V"/>
    <property type="match status" value="1"/>
</dbReference>
<dbReference type="NCBIfam" id="TIGR03361">
    <property type="entry name" value="VI_Rhs_Vgr"/>
    <property type="match status" value="1"/>
</dbReference>
<dbReference type="Gene3D" id="2.40.50.230">
    <property type="entry name" value="Gp5 N-terminal domain"/>
    <property type="match status" value="1"/>
</dbReference>
<dbReference type="PANTHER" id="PTHR32305:SF15">
    <property type="entry name" value="PROTEIN RHSA-RELATED"/>
    <property type="match status" value="1"/>
</dbReference>
<dbReference type="PANTHER" id="PTHR32305">
    <property type="match status" value="1"/>
</dbReference>
<dbReference type="Gene3D" id="3.55.50.10">
    <property type="entry name" value="Baseplate protein-like domains"/>
    <property type="match status" value="1"/>
</dbReference>
<dbReference type="InterPro" id="IPR050708">
    <property type="entry name" value="T6SS_VgrG/RHS"/>
</dbReference>
<name>A7MYK4_VIBC1</name>
<dbReference type="InterPro" id="IPR006531">
    <property type="entry name" value="Gp5/Vgr_OB"/>
</dbReference>
<dbReference type="GO" id="GO:0005576">
    <property type="term" value="C:extracellular region"/>
    <property type="evidence" value="ECO:0007669"/>
    <property type="project" value="UniProtKB-SubCell"/>
</dbReference>
<organism evidence="6 7">
    <name type="scientific">Vibrio campbellii (strain ATCC BAA-1116)</name>
    <dbReference type="NCBI Taxonomy" id="2902295"/>
    <lineage>
        <taxon>Bacteria</taxon>
        <taxon>Pseudomonadati</taxon>
        <taxon>Pseudomonadota</taxon>
        <taxon>Gammaproteobacteria</taxon>
        <taxon>Vibrionales</taxon>
        <taxon>Vibrionaceae</taxon>
        <taxon>Vibrio</taxon>
    </lineage>
</organism>
<dbReference type="KEGG" id="vha:VIBHAR_01965"/>
<dbReference type="PATRIC" id="fig|338187.36.peg.1887"/>
<dbReference type="InterPro" id="IPR054030">
    <property type="entry name" value="Gp5_Vgr_C"/>
</dbReference>
<evidence type="ECO:0000313" key="7">
    <source>
        <dbReference type="Proteomes" id="UP000008152"/>
    </source>
</evidence>
<dbReference type="RefSeq" id="WP_012127720.1">
    <property type="nucleotide sequence ID" value="NC_009783.1"/>
</dbReference>